<name>A0AAW1YE24_RUBAR</name>
<dbReference type="InterPro" id="IPR015943">
    <property type="entry name" value="WD40/YVTN_repeat-like_dom_sf"/>
</dbReference>
<dbReference type="InterPro" id="IPR011047">
    <property type="entry name" value="Quinoprotein_ADH-like_sf"/>
</dbReference>
<evidence type="ECO:0000256" key="1">
    <source>
        <dbReference type="ARBA" id="ARBA00022574"/>
    </source>
</evidence>
<reference evidence="6 7" key="1">
    <citation type="journal article" date="2023" name="G3 (Bethesda)">
        <title>A chromosome-length genome assembly and annotation of blackberry (Rubus argutus, cv. 'Hillquist').</title>
        <authorList>
            <person name="Bruna T."/>
            <person name="Aryal R."/>
            <person name="Dudchenko O."/>
            <person name="Sargent D.J."/>
            <person name="Mead D."/>
            <person name="Buti M."/>
            <person name="Cavallini A."/>
            <person name="Hytonen T."/>
            <person name="Andres J."/>
            <person name="Pham M."/>
            <person name="Weisz D."/>
            <person name="Mascagni F."/>
            <person name="Usai G."/>
            <person name="Natali L."/>
            <person name="Bassil N."/>
            <person name="Fernandez G.E."/>
            <person name="Lomsadze A."/>
            <person name="Armour M."/>
            <person name="Olukolu B."/>
            <person name="Poorten T."/>
            <person name="Britton C."/>
            <person name="Davik J."/>
            <person name="Ashrafi H."/>
            <person name="Aiden E.L."/>
            <person name="Borodovsky M."/>
            <person name="Worthington M."/>
        </authorList>
    </citation>
    <scope>NUCLEOTIDE SEQUENCE [LARGE SCALE GENOMIC DNA]</scope>
    <source>
        <strain evidence="6">PI 553951</strain>
    </source>
</reference>
<dbReference type="EMBL" id="JBEDUW010000002">
    <property type="protein sequence ID" value="KAK9945958.1"/>
    <property type="molecule type" value="Genomic_DNA"/>
</dbReference>
<evidence type="ECO:0000259" key="5">
    <source>
        <dbReference type="PROSITE" id="PS50897"/>
    </source>
</evidence>
<dbReference type="InterPro" id="IPR027728">
    <property type="entry name" value="Topless_fam"/>
</dbReference>
<proteinExistence type="predicted"/>
<dbReference type="InterPro" id="IPR054080">
    <property type="entry name" value="TPR1-like_2nd"/>
</dbReference>
<dbReference type="Pfam" id="PF21359">
    <property type="entry name" value="zf_topless"/>
    <property type="match status" value="1"/>
</dbReference>
<feature type="domain" description="CTLH" evidence="5">
    <location>
        <begin position="39"/>
        <end position="97"/>
    </location>
</feature>
<dbReference type="InterPro" id="IPR019775">
    <property type="entry name" value="WD40_repeat_CS"/>
</dbReference>
<dbReference type="Pfam" id="PF21889">
    <property type="entry name" value="TPR1-like_2nd"/>
    <property type="match status" value="1"/>
</dbReference>
<evidence type="ECO:0000256" key="4">
    <source>
        <dbReference type="SAM" id="MobiDB-lite"/>
    </source>
</evidence>
<gene>
    <name evidence="6" type="ORF">M0R45_011446</name>
</gene>
<keyword evidence="7" id="KW-1185">Reference proteome</keyword>
<comment type="caution">
    <text evidence="6">The sequence shown here is derived from an EMBL/GenBank/DDBJ whole genome shotgun (WGS) entry which is preliminary data.</text>
</comment>
<evidence type="ECO:0000256" key="2">
    <source>
        <dbReference type="ARBA" id="ARBA00022737"/>
    </source>
</evidence>
<dbReference type="InterPro" id="IPR006594">
    <property type="entry name" value="LisH"/>
</dbReference>
<keyword evidence="2" id="KW-0677">Repeat</keyword>
<dbReference type="InterPro" id="IPR048419">
    <property type="entry name" value="Topless_Znf"/>
</dbReference>
<dbReference type="PROSITE" id="PS50897">
    <property type="entry name" value="CTLH"/>
    <property type="match status" value="1"/>
</dbReference>
<dbReference type="PROSITE" id="PS50082">
    <property type="entry name" value="WD_REPEATS_2"/>
    <property type="match status" value="3"/>
</dbReference>
<evidence type="ECO:0000313" key="6">
    <source>
        <dbReference type="EMBL" id="KAK9945958.1"/>
    </source>
</evidence>
<sequence length="1092" mass="120555">MAQSASPGLSKDLTFLIMQCLDEDKYKEALHKLEQESGNYFNLKYFEELLLAGCWQEVEKYLSGFTKLDDNRYSVKIFFEIRKQKYLEALDKQDRAKAVEILVNDLKIFASFNEDLYKEITHLLTLNNFRDNAQLSAYADVRTARAIMAQELKKLVEANPSFREKLQFPNLKHSRLRMLINQSLNWQHSLCPHPKQNPDIKTLFVDHTCRNSNDPFAQLAANGQTQQAQLMGSLQKADVFSPISINGSFQPPLAPVPIQPPLSTWMSIPPNVNHLAASAGGIGFGSPSNPASFLNSPANSEDLFKMRFPGVSDRVMMPGINPGQTQSTAFNAIDEFPKAVARTMNQGSAPTSMDFHPVHQTILLVGTNVGDISVWEISSREKLVSRSFQPWNMGASSMILKATLVKDPSVSVKRVLWSPDGSLFGVAYSKHMMQLYAYFGGGDLRQHLEIDAHVGSVNDLAFCNPTKQLCVITCGDDKAIKVWDAATGSKLYTFVGHDAPVHSVCPHSKEHVHFVFSTSVDGQIKAWLYEVVGPRVNYDAPSHSSTTMVYSADGKRLFSCGTSKDGESHVVEWSENEGTIKRNYQGFQKKSLGVVQFDTTRNKFLAVGDDYTIKVWDMDNVNLLGTIDAEGGLPATPRIRFNKEGSLLAVSANDNRIKVLATTEGLRLMRSYENLSLIASINAPEKNGSTRNMEDKKPRLAEEVSTAKIWKLTEISESAQLQSLRLSTTMVKTDKISRLVYTNSGNAILALASNGIHLLWRWQRVDHSSSAKATTKVTPQLTQPSSGIQMINDLTGAKPEDAVPCFALSKNDSYVMSVSGGKISLFNLMTFKTMTTFMSPPPVVTCLAFHPEDNNIVAVGFDDSTIHIYNVRIDEVKIKLKGHSKRVTGLAFSLLLKTLVSSGADAQIIVWSSDKWERQKNSFLQIPAGTTPTAMFGTHVQYHKDQNHFLVVHETQIAVYETLKLECQKKWVIGESSAPISYATFSCDSQLVYASFLDGTVRVFAASNLQVQCQINPNAYLPPNASSATYSLVVAANPQDPNQFAVGLTDGAIAIFEPLESGDKWGVPPPGDNGCFNTTTSANGSSLDQPQS</sequence>
<dbReference type="GO" id="GO:0006355">
    <property type="term" value="P:regulation of DNA-templated transcription"/>
    <property type="evidence" value="ECO:0007669"/>
    <property type="project" value="InterPro"/>
</dbReference>
<dbReference type="Pfam" id="PF00400">
    <property type="entry name" value="WD40"/>
    <property type="match status" value="4"/>
</dbReference>
<feature type="compositionally biased region" description="Polar residues" evidence="4">
    <location>
        <begin position="1075"/>
        <end position="1092"/>
    </location>
</feature>
<evidence type="ECO:0000313" key="7">
    <source>
        <dbReference type="Proteomes" id="UP001457282"/>
    </source>
</evidence>
<dbReference type="AlphaFoldDB" id="A0AAW1YE24"/>
<dbReference type="PROSITE" id="PS50294">
    <property type="entry name" value="WD_REPEATS_REGION"/>
    <property type="match status" value="1"/>
</dbReference>
<dbReference type="InterPro" id="IPR006595">
    <property type="entry name" value="CTLH_C"/>
</dbReference>
<feature type="region of interest" description="Disordered" evidence="4">
    <location>
        <begin position="1066"/>
        <end position="1092"/>
    </location>
</feature>
<dbReference type="PANTHER" id="PTHR44083">
    <property type="entry name" value="TOPLESS-RELATED PROTEIN 1-RELATED"/>
    <property type="match status" value="1"/>
</dbReference>
<dbReference type="Gene3D" id="2.130.10.10">
    <property type="entry name" value="YVTN repeat-like/Quinoprotein amine dehydrogenase"/>
    <property type="match status" value="4"/>
</dbReference>
<dbReference type="SUPFAM" id="SSF50998">
    <property type="entry name" value="Quinoprotein alcohol dehydrogenase-like"/>
    <property type="match status" value="1"/>
</dbReference>
<organism evidence="6 7">
    <name type="scientific">Rubus argutus</name>
    <name type="common">Southern blackberry</name>
    <dbReference type="NCBI Taxonomy" id="59490"/>
    <lineage>
        <taxon>Eukaryota</taxon>
        <taxon>Viridiplantae</taxon>
        <taxon>Streptophyta</taxon>
        <taxon>Embryophyta</taxon>
        <taxon>Tracheophyta</taxon>
        <taxon>Spermatophyta</taxon>
        <taxon>Magnoliopsida</taxon>
        <taxon>eudicotyledons</taxon>
        <taxon>Gunneridae</taxon>
        <taxon>Pentapetalae</taxon>
        <taxon>rosids</taxon>
        <taxon>fabids</taxon>
        <taxon>Rosales</taxon>
        <taxon>Rosaceae</taxon>
        <taxon>Rosoideae</taxon>
        <taxon>Rosoideae incertae sedis</taxon>
        <taxon>Rubus</taxon>
    </lineage>
</organism>
<dbReference type="SMART" id="SM00668">
    <property type="entry name" value="CTLH"/>
    <property type="match status" value="1"/>
</dbReference>
<dbReference type="PROSITE" id="PS00678">
    <property type="entry name" value="WD_REPEATS_1"/>
    <property type="match status" value="1"/>
</dbReference>
<dbReference type="PANTHER" id="PTHR44083:SF46">
    <property type="entry name" value="CTLH DOMAIN-CONTAINING PROTEIN"/>
    <property type="match status" value="1"/>
</dbReference>
<dbReference type="InterPro" id="IPR001680">
    <property type="entry name" value="WD40_rpt"/>
</dbReference>
<dbReference type="SUPFAM" id="SSF63829">
    <property type="entry name" value="Calcium-dependent phosphotriesterase"/>
    <property type="match status" value="1"/>
</dbReference>
<dbReference type="SUPFAM" id="SSF50978">
    <property type="entry name" value="WD40 repeat-like"/>
    <property type="match status" value="1"/>
</dbReference>
<feature type="repeat" description="WD" evidence="3">
    <location>
        <begin position="880"/>
        <end position="912"/>
    </location>
</feature>
<keyword evidence="1 3" id="KW-0853">WD repeat</keyword>
<dbReference type="SMART" id="SM00320">
    <property type="entry name" value="WD40"/>
    <property type="match status" value="12"/>
</dbReference>
<feature type="repeat" description="WD" evidence="3">
    <location>
        <begin position="595"/>
        <end position="626"/>
    </location>
</feature>
<dbReference type="InterPro" id="IPR036322">
    <property type="entry name" value="WD40_repeat_dom_sf"/>
</dbReference>
<feature type="repeat" description="WD" evidence="3">
    <location>
        <begin position="450"/>
        <end position="493"/>
    </location>
</feature>
<evidence type="ECO:0000256" key="3">
    <source>
        <dbReference type="PROSITE-ProRule" id="PRU00221"/>
    </source>
</evidence>
<accession>A0AAW1YE24</accession>
<dbReference type="Proteomes" id="UP001457282">
    <property type="component" value="Unassembled WGS sequence"/>
</dbReference>
<protein>
    <recommendedName>
        <fullName evidence="5">CTLH domain-containing protein</fullName>
    </recommendedName>
</protein>
<dbReference type="PROSITE" id="PS50896">
    <property type="entry name" value="LISH"/>
    <property type="match status" value="1"/>
</dbReference>